<feature type="transmembrane region" description="Helical" evidence="8">
    <location>
        <begin position="194"/>
        <end position="213"/>
    </location>
</feature>
<dbReference type="Proteomes" id="UP000318995">
    <property type="component" value="Unassembled WGS sequence"/>
</dbReference>
<gene>
    <name evidence="10" type="primary">sdcS_1</name>
    <name evidence="10" type="ORF">Pla111_02010</name>
</gene>
<feature type="transmembrane region" description="Helical" evidence="8">
    <location>
        <begin position="233"/>
        <end position="261"/>
    </location>
</feature>
<dbReference type="EMBL" id="SJPH01000001">
    <property type="protein sequence ID" value="TWT48433.1"/>
    <property type="molecule type" value="Genomic_DNA"/>
</dbReference>
<dbReference type="GO" id="GO:0005315">
    <property type="term" value="F:phosphate transmembrane transporter activity"/>
    <property type="evidence" value="ECO:0007669"/>
    <property type="project" value="TreeGrafter"/>
</dbReference>
<evidence type="ECO:0000313" key="11">
    <source>
        <dbReference type="Proteomes" id="UP000318995"/>
    </source>
</evidence>
<dbReference type="OrthoDB" id="9766267at2"/>
<evidence type="ECO:0000256" key="1">
    <source>
        <dbReference type="ARBA" id="ARBA00004651"/>
    </source>
</evidence>
<comment type="subcellular location">
    <subcellularLocation>
        <location evidence="1">Cell membrane</location>
        <topology evidence="1">Multi-pass membrane protein</topology>
    </subcellularLocation>
</comment>
<dbReference type="PANTHER" id="PTHR10283:SF92">
    <property type="entry name" value="LOW-AFFINITY PHOSPHATE TRANSPORTER PHO91"/>
    <property type="match status" value="1"/>
</dbReference>
<feature type="transmembrane region" description="Helical" evidence="8">
    <location>
        <begin position="171"/>
        <end position="187"/>
    </location>
</feature>
<proteinExistence type="inferred from homology"/>
<evidence type="ECO:0000256" key="3">
    <source>
        <dbReference type="ARBA" id="ARBA00022448"/>
    </source>
</evidence>
<feature type="transmembrane region" description="Helical" evidence="8">
    <location>
        <begin position="340"/>
        <end position="365"/>
    </location>
</feature>
<feature type="domain" description="Citrate transporter-like" evidence="9">
    <location>
        <begin position="64"/>
        <end position="414"/>
    </location>
</feature>
<evidence type="ECO:0000259" key="9">
    <source>
        <dbReference type="Pfam" id="PF03600"/>
    </source>
</evidence>
<feature type="transmembrane region" description="Helical" evidence="8">
    <location>
        <begin position="419"/>
        <end position="442"/>
    </location>
</feature>
<protein>
    <submittedName>
        <fullName evidence="10">Sodium-dependent dicarboxylate transporter SdcS</fullName>
    </submittedName>
</protein>
<sequence length="480" mass="49785">MMFHGSRNEARRLLGLFEFSQAKTLVATAGCLALAAVIALVPVYEGLSEAGHRALFVLIFCAGMWVTEAIPAFATSLLGIGLLIALLGRPDGVFATGPKDWEMFLAPWGSPLIWLFFGGFCLAESAAKTGLDRWLATRALSFFGVKPAWVLLGVMLVTAVLSMFVSNTATATLVLAMMTPIFAARMASDRVSKAIALGVGFAANIGGMGTVIGTPPNAIAAGLLSSTAAPINFLEWMMIGLPPAAALLAIAWGYLVIFYLGDSAFSEKHPIVFESVSGGKPIPALRQLIVVGTFVVTVGLWVTSPLHGLPTTLISLVPITSLTGCGILSGNDIRKLPWDILLLITGGLSLGVAMEKTGLATWAVSQLPLEGLVPLALAIGFGYVAVVMSNLMSNTATANLVVPISIAVLTATAGSDVRLAAAVALSASTAMCLPISTPPNAIVYGSGHVTTRDLIGGGLLVGLLGPVIVCLWVYLALGWL</sequence>
<dbReference type="PANTHER" id="PTHR10283">
    <property type="entry name" value="SOLUTE CARRIER FAMILY 13 MEMBER"/>
    <property type="match status" value="1"/>
</dbReference>
<comment type="similarity">
    <text evidence="2">Belongs to the CitM (TC 2.A.11) transporter family.</text>
</comment>
<evidence type="ECO:0000256" key="2">
    <source>
        <dbReference type="ARBA" id="ARBA00009843"/>
    </source>
</evidence>
<feature type="transmembrane region" description="Helical" evidence="8">
    <location>
        <begin position="24"/>
        <end position="43"/>
    </location>
</feature>
<evidence type="ECO:0000256" key="5">
    <source>
        <dbReference type="ARBA" id="ARBA00022692"/>
    </source>
</evidence>
<dbReference type="RefSeq" id="WP_146570501.1">
    <property type="nucleotide sequence ID" value="NZ_SJPH01000001.1"/>
</dbReference>
<feature type="transmembrane region" description="Helical" evidence="8">
    <location>
        <begin position="148"/>
        <end position="165"/>
    </location>
</feature>
<dbReference type="InterPro" id="IPR000802">
    <property type="entry name" value="Arsenical_pump_ArsB"/>
</dbReference>
<dbReference type="GO" id="GO:0005886">
    <property type="term" value="C:plasma membrane"/>
    <property type="evidence" value="ECO:0007669"/>
    <property type="project" value="UniProtKB-SubCell"/>
</dbReference>
<dbReference type="InterPro" id="IPR004680">
    <property type="entry name" value="Cit_transptr-like_dom"/>
</dbReference>
<evidence type="ECO:0000256" key="4">
    <source>
        <dbReference type="ARBA" id="ARBA00022475"/>
    </source>
</evidence>
<keyword evidence="7 8" id="KW-0472">Membrane</keyword>
<reference evidence="10 11" key="1">
    <citation type="submission" date="2019-02" db="EMBL/GenBank/DDBJ databases">
        <title>Deep-cultivation of Planctomycetes and their phenomic and genomic characterization uncovers novel biology.</title>
        <authorList>
            <person name="Wiegand S."/>
            <person name="Jogler M."/>
            <person name="Boedeker C."/>
            <person name="Pinto D."/>
            <person name="Vollmers J."/>
            <person name="Rivas-Marin E."/>
            <person name="Kohn T."/>
            <person name="Peeters S.H."/>
            <person name="Heuer A."/>
            <person name="Rast P."/>
            <person name="Oberbeckmann S."/>
            <person name="Bunk B."/>
            <person name="Jeske O."/>
            <person name="Meyerdierks A."/>
            <person name="Storesund J.E."/>
            <person name="Kallscheuer N."/>
            <person name="Luecker S."/>
            <person name="Lage O.M."/>
            <person name="Pohl T."/>
            <person name="Merkel B.J."/>
            <person name="Hornburger P."/>
            <person name="Mueller R.-W."/>
            <person name="Bruemmer F."/>
            <person name="Labrenz M."/>
            <person name="Spormann A.M."/>
            <person name="Op Den Camp H."/>
            <person name="Overmann J."/>
            <person name="Amann R."/>
            <person name="Jetten M.S.M."/>
            <person name="Mascher T."/>
            <person name="Medema M.H."/>
            <person name="Devos D.P."/>
            <person name="Kaster A.-K."/>
            <person name="Ovreas L."/>
            <person name="Rohde M."/>
            <person name="Galperin M.Y."/>
            <person name="Jogler C."/>
        </authorList>
    </citation>
    <scope>NUCLEOTIDE SEQUENCE [LARGE SCALE GENOMIC DNA]</scope>
    <source>
        <strain evidence="10 11">Pla111</strain>
    </source>
</reference>
<dbReference type="AlphaFoldDB" id="A0A5C5WE58"/>
<name>A0A5C5WE58_9BACT</name>
<feature type="transmembrane region" description="Helical" evidence="8">
    <location>
        <begin position="55"/>
        <end position="88"/>
    </location>
</feature>
<organism evidence="10 11">
    <name type="scientific">Botrimarina hoheduenensis</name>
    <dbReference type="NCBI Taxonomy" id="2528000"/>
    <lineage>
        <taxon>Bacteria</taxon>
        <taxon>Pseudomonadati</taxon>
        <taxon>Planctomycetota</taxon>
        <taxon>Planctomycetia</taxon>
        <taxon>Pirellulales</taxon>
        <taxon>Lacipirellulaceae</taxon>
        <taxon>Botrimarina</taxon>
    </lineage>
</organism>
<keyword evidence="5 8" id="KW-0812">Transmembrane</keyword>
<keyword evidence="4" id="KW-1003">Cell membrane</keyword>
<keyword evidence="6 8" id="KW-1133">Transmembrane helix</keyword>
<evidence type="ECO:0000313" key="10">
    <source>
        <dbReference type="EMBL" id="TWT48433.1"/>
    </source>
</evidence>
<feature type="transmembrane region" description="Helical" evidence="8">
    <location>
        <begin position="454"/>
        <end position="477"/>
    </location>
</feature>
<dbReference type="NCBIfam" id="TIGR00785">
    <property type="entry name" value="dass"/>
    <property type="match status" value="1"/>
</dbReference>
<dbReference type="GO" id="GO:0015105">
    <property type="term" value="F:arsenite transmembrane transporter activity"/>
    <property type="evidence" value="ECO:0007669"/>
    <property type="project" value="InterPro"/>
</dbReference>
<evidence type="ECO:0000256" key="6">
    <source>
        <dbReference type="ARBA" id="ARBA00022989"/>
    </source>
</evidence>
<accession>A0A5C5WE58</accession>
<dbReference type="Pfam" id="PF03600">
    <property type="entry name" value="CitMHS"/>
    <property type="match status" value="1"/>
</dbReference>
<evidence type="ECO:0000256" key="8">
    <source>
        <dbReference type="SAM" id="Phobius"/>
    </source>
</evidence>
<dbReference type="InterPro" id="IPR001898">
    <property type="entry name" value="SLC13A/DASS"/>
</dbReference>
<dbReference type="PRINTS" id="PR00758">
    <property type="entry name" value="ARSENICPUMP"/>
</dbReference>
<comment type="caution">
    <text evidence="10">The sequence shown here is derived from an EMBL/GenBank/DDBJ whole genome shotgun (WGS) entry which is preliminary data.</text>
</comment>
<feature type="transmembrane region" description="Helical" evidence="8">
    <location>
        <begin position="308"/>
        <end position="328"/>
    </location>
</feature>
<keyword evidence="11" id="KW-1185">Reference proteome</keyword>
<evidence type="ECO:0000256" key="7">
    <source>
        <dbReference type="ARBA" id="ARBA00023136"/>
    </source>
</evidence>
<keyword evidence="3" id="KW-0813">Transport</keyword>
<feature type="transmembrane region" description="Helical" evidence="8">
    <location>
        <begin position="282"/>
        <end position="302"/>
    </location>
</feature>
<feature type="transmembrane region" description="Helical" evidence="8">
    <location>
        <begin position="108"/>
        <end position="127"/>
    </location>
</feature>
<feature type="transmembrane region" description="Helical" evidence="8">
    <location>
        <begin position="396"/>
        <end position="413"/>
    </location>
</feature>
<feature type="transmembrane region" description="Helical" evidence="8">
    <location>
        <begin position="371"/>
        <end position="389"/>
    </location>
</feature>